<evidence type="ECO:0000313" key="2">
    <source>
        <dbReference type="Proteomes" id="UP001215598"/>
    </source>
</evidence>
<dbReference type="AlphaFoldDB" id="A0AAD7NUS2"/>
<feature type="non-terminal residue" evidence="1">
    <location>
        <position position="1"/>
    </location>
</feature>
<sequence>FSGDTIRPLLSFPNLSHVRIEGATGFLLDDDFVAAMATAWPSLASLTLCRGTLRPDRPEPPSTPSILSLQSFASHCPHLEFLRIPVNAKNLPPPAPDASHQRRRPQTALEELHVDDAPIDKVGTDTSVDVARFLSCTFPALRTIETTPRRRREGVQDMKAERQRWQEVERVLPLLAAVRAEEEKYWREELASAMS</sequence>
<proteinExistence type="predicted"/>
<comment type="caution">
    <text evidence="1">The sequence shown here is derived from an EMBL/GenBank/DDBJ whole genome shotgun (WGS) entry which is preliminary data.</text>
</comment>
<keyword evidence="2" id="KW-1185">Reference proteome</keyword>
<evidence type="ECO:0000313" key="1">
    <source>
        <dbReference type="EMBL" id="KAJ7775521.1"/>
    </source>
</evidence>
<protein>
    <submittedName>
        <fullName evidence="1">Uncharacterized protein</fullName>
    </submittedName>
</protein>
<dbReference type="Proteomes" id="UP001215598">
    <property type="component" value="Unassembled WGS sequence"/>
</dbReference>
<dbReference type="EMBL" id="JARKIB010000010">
    <property type="protein sequence ID" value="KAJ7775521.1"/>
    <property type="molecule type" value="Genomic_DNA"/>
</dbReference>
<reference evidence="1" key="1">
    <citation type="submission" date="2023-03" db="EMBL/GenBank/DDBJ databases">
        <title>Massive genome expansion in bonnet fungi (Mycena s.s.) driven by repeated elements and novel gene families across ecological guilds.</title>
        <authorList>
            <consortium name="Lawrence Berkeley National Laboratory"/>
            <person name="Harder C.B."/>
            <person name="Miyauchi S."/>
            <person name="Viragh M."/>
            <person name="Kuo A."/>
            <person name="Thoen E."/>
            <person name="Andreopoulos B."/>
            <person name="Lu D."/>
            <person name="Skrede I."/>
            <person name="Drula E."/>
            <person name="Henrissat B."/>
            <person name="Morin E."/>
            <person name="Kohler A."/>
            <person name="Barry K."/>
            <person name="LaButti K."/>
            <person name="Morin E."/>
            <person name="Salamov A."/>
            <person name="Lipzen A."/>
            <person name="Mereny Z."/>
            <person name="Hegedus B."/>
            <person name="Baldrian P."/>
            <person name="Stursova M."/>
            <person name="Weitz H."/>
            <person name="Taylor A."/>
            <person name="Grigoriev I.V."/>
            <person name="Nagy L.G."/>
            <person name="Martin F."/>
            <person name="Kauserud H."/>
        </authorList>
    </citation>
    <scope>NUCLEOTIDE SEQUENCE</scope>
    <source>
        <strain evidence="1">CBHHK182m</strain>
    </source>
</reference>
<organism evidence="1 2">
    <name type="scientific">Mycena metata</name>
    <dbReference type="NCBI Taxonomy" id="1033252"/>
    <lineage>
        <taxon>Eukaryota</taxon>
        <taxon>Fungi</taxon>
        <taxon>Dikarya</taxon>
        <taxon>Basidiomycota</taxon>
        <taxon>Agaricomycotina</taxon>
        <taxon>Agaricomycetes</taxon>
        <taxon>Agaricomycetidae</taxon>
        <taxon>Agaricales</taxon>
        <taxon>Marasmiineae</taxon>
        <taxon>Mycenaceae</taxon>
        <taxon>Mycena</taxon>
    </lineage>
</organism>
<accession>A0AAD7NUS2</accession>
<gene>
    <name evidence="1" type="ORF">B0H16DRAFT_1302809</name>
</gene>
<name>A0AAD7NUS2_9AGAR</name>